<name>A0AAV8Z1X6_9CUCU</name>
<evidence type="ECO:0000256" key="1">
    <source>
        <dbReference type="SAM" id="Coils"/>
    </source>
</evidence>
<dbReference type="AlphaFoldDB" id="A0AAV8Z1X6"/>
<feature type="coiled-coil region" evidence="1">
    <location>
        <begin position="148"/>
        <end position="317"/>
    </location>
</feature>
<keyword evidence="1" id="KW-0175">Coiled coil</keyword>
<evidence type="ECO:0000313" key="3">
    <source>
        <dbReference type="Proteomes" id="UP001162162"/>
    </source>
</evidence>
<sequence length="507" mass="59968">MTELIISRGDTFPRSFLDTYRANRSTEQFYNDLTSSKSDELVLQSSSDPIEVTEEIHHGHSENLLDVTSLSPTKENFLDKVELILPKSHRRRVPVYDRVDPEDSIRDIVTENDFYRFVLFKKHYDKYLHLSQKYEEARNIAYYLEEKYHEVKMERDDLIQQRDKLTKRLESNESLLREKEDEVFLQFERVVYLEDQCDKLKAEKDKCYEQKELIERERDKALRILQEQARESEYNRRKLERARQEVFHNMTKIKNEKESLERENDQLKEALEAERKGMEKYLIQVQGRRVTGNLDYMDKQTEELKLAEHSSDALTSQFQKAVQHLATCRQKKCSVCAYTKATYRKMSPHHRKYDRKLFGCLQTPFLEMRNMIKPPPSPIHCEGESLSEWFCHLNRTATQSECSSLSVPFAELSISYMDDASETYSNYLRDCDKEDQDVLSQVNYNSIRGYGSDSGFSSDICVEYKSNATTPKEKFCPNAILDEVECAKLTRTKWTASFRKLIRRIKK</sequence>
<comment type="caution">
    <text evidence="2">The sequence shown here is derived from an EMBL/GenBank/DDBJ whole genome shotgun (WGS) entry which is preliminary data.</text>
</comment>
<organism evidence="2 3">
    <name type="scientific">Aromia moschata</name>
    <dbReference type="NCBI Taxonomy" id="1265417"/>
    <lineage>
        <taxon>Eukaryota</taxon>
        <taxon>Metazoa</taxon>
        <taxon>Ecdysozoa</taxon>
        <taxon>Arthropoda</taxon>
        <taxon>Hexapoda</taxon>
        <taxon>Insecta</taxon>
        <taxon>Pterygota</taxon>
        <taxon>Neoptera</taxon>
        <taxon>Endopterygota</taxon>
        <taxon>Coleoptera</taxon>
        <taxon>Polyphaga</taxon>
        <taxon>Cucujiformia</taxon>
        <taxon>Chrysomeloidea</taxon>
        <taxon>Cerambycidae</taxon>
        <taxon>Cerambycinae</taxon>
        <taxon>Callichromatini</taxon>
        <taxon>Aromia</taxon>
    </lineage>
</organism>
<accession>A0AAV8Z1X6</accession>
<evidence type="ECO:0000313" key="2">
    <source>
        <dbReference type="EMBL" id="KAJ8957078.1"/>
    </source>
</evidence>
<gene>
    <name evidence="2" type="ORF">NQ318_007291</name>
</gene>
<dbReference type="EMBL" id="JAPWTK010000025">
    <property type="protein sequence ID" value="KAJ8957078.1"/>
    <property type="molecule type" value="Genomic_DNA"/>
</dbReference>
<keyword evidence="3" id="KW-1185">Reference proteome</keyword>
<reference evidence="2" key="1">
    <citation type="journal article" date="2023" name="Insect Mol. Biol.">
        <title>Genome sequencing provides insights into the evolution of gene families encoding plant cell wall-degrading enzymes in longhorned beetles.</title>
        <authorList>
            <person name="Shin N.R."/>
            <person name="Okamura Y."/>
            <person name="Kirsch R."/>
            <person name="Pauchet Y."/>
        </authorList>
    </citation>
    <scope>NUCLEOTIDE SEQUENCE</scope>
    <source>
        <strain evidence="2">AMC_N1</strain>
    </source>
</reference>
<protein>
    <submittedName>
        <fullName evidence="2">Uncharacterized protein</fullName>
    </submittedName>
</protein>
<proteinExistence type="predicted"/>
<dbReference type="Proteomes" id="UP001162162">
    <property type="component" value="Unassembled WGS sequence"/>
</dbReference>